<keyword evidence="3" id="KW-1185">Reference proteome</keyword>
<evidence type="ECO:0000313" key="2">
    <source>
        <dbReference type="EMBL" id="QQK79281.1"/>
    </source>
</evidence>
<dbReference type="Pfam" id="PF14118">
    <property type="entry name" value="YfzA"/>
    <property type="match status" value="1"/>
</dbReference>
<gene>
    <name evidence="2" type="ORF">HUG20_04845</name>
</gene>
<feature type="transmembrane region" description="Helical" evidence="1">
    <location>
        <begin position="12"/>
        <end position="33"/>
    </location>
</feature>
<keyword evidence="1" id="KW-0472">Membrane</keyword>
<accession>A0A7T6Z9F2</accession>
<organism evidence="2 3">
    <name type="scientific">Salicibibacter cibi</name>
    <dbReference type="NCBI Taxonomy" id="2743001"/>
    <lineage>
        <taxon>Bacteria</taxon>
        <taxon>Bacillati</taxon>
        <taxon>Bacillota</taxon>
        <taxon>Bacilli</taxon>
        <taxon>Bacillales</taxon>
        <taxon>Bacillaceae</taxon>
        <taxon>Salicibibacter</taxon>
    </lineage>
</organism>
<dbReference type="Proteomes" id="UP000595349">
    <property type="component" value="Chromosome"/>
</dbReference>
<keyword evidence="1" id="KW-1133">Transmembrane helix</keyword>
<dbReference type="EMBL" id="CP054706">
    <property type="protein sequence ID" value="QQK79281.1"/>
    <property type="molecule type" value="Genomic_DNA"/>
</dbReference>
<sequence>MSYPFGERRGSYGVSWAITLVVFILVQLFFIAIDGTALEPTRFNDSGDIGGRIVQSELFTERITPYSNPSLNIATI</sequence>
<name>A0A7T6Z9F2_9BACI</name>
<dbReference type="KEGG" id="scib:HUG20_04845"/>
<evidence type="ECO:0000256" key="1">
    <source>
        <dbReference type="SAM" id="Phobius"/>
    </source>
</evidence>
<protein>
    <submittedName>
        <fullName evidence="2">Uncharacterized protein</fullName>
    </submittedName>
</protein>
<keyword evidence="1" id="KW-0812">Transmembrane</keyword>
<evidence type="ECO:0000313" key="3">
    <source>
        <dbReference type="Proteomes" id="UP000595349"/>
    </source>
</evidence>
<dbReference type="InterPro" id="IPR025627">
    <property type="entry name" value="YfzA"/>
</dbReference>
<reference evidence="2 3" key="1">
    <citation type="submission" date="2020-06" db="EMBL/GenBank/DDBJ databases">
        <title>Genomic analysis of Salicibibacter sp. NKC21-4.</title>
        <authorList>
            <person name="Oh Y.J."/>
        </authorList>
    </citation>
    <scope>NUCLEOTIDE SEQUENCE [LARGE SCALE GENOMIC DNA]</scope>
    <source>
        <strain evidence="2 3">NKC21-4</strain>
    </source>
</reference>
<dbReference type="AlphaFoldDB" id="A0A7T6Z9F2"/>
<proteinExistence type="predicted"/>